<dbReference type="SMART" id="SM00387">
    <property type="entry name" value="HATPase_c"/>
    <property type="match status" value="1"/>
</dbReference>
<evidence type="ECO:0000256" key="8">
    <source>
        <dbReference type="ARBA" id="ARBA00022989"/>
    </source>
</evidence>
<keyword evidence="3 12" id="KW-0808">Transferase</keyword>
<evidence type="ECO:0000256" key="5">
    <source>
        <dbReference type="ARBA" id="ARBA00022741"/>
    </source>
</evidence>
<dbReference type="InterPro" id="IPR011620">
    <property type="entry name" value="Sig_transdc_His_kinase_LytS_TM"/>
</dbReference>
<feature type="domain" description="Histidine kinase/HSP90-like ATPase" evidence="11">
    <location>
        <begin position="300"/>
        <end position="409"/>
    </location>
</feature>
<sequence length="418" mass="45765">MVIILLLARPFNQAVELVKIISLPMVVINSVGTALFISVFDSVFIEQDKEAAGHVRLVLGIADRCLPFLRHGLYSKSDVEAAVHIILDESWVSGAALTDAAAVLSASGLVPSCAARLPEVCRRTIETGSIQTAERSDPDDPLSEVLRTHSAVCAPLTQKDGEVVGTLLVLVRKFRLTHEVEYVFVGGLAKLFSTQLELAQVDNQKKLLQKAEFAALQSQINPHFLFNALSTITSFCREKPDRARELLIVLSTYFRNTLQTGEYMISLRQELEHVKAYLELEKARFEDKLTVEFELPEEALERTVPSFILQPIVENAVKHGAMGSGNVGRVIICAHNTLRGTEIAVTDNGTGIPPEMVERLHSDLSMTPGSVGMINVNKRLKSIYGVDNGLIIQNVPAGTRISMVIPYAAGQRLEGEAS</sequence>
<keyword evidence="10" id="KW-0472">Membrane</keyword>
<proteinExistence type="predicted"/>
<dbReference type="SUPFAM" id="SSF55781">
    <property type="entry name" value="GAF domain-like"/>
    <property type="match status" value="1"/>
</dbReference>
<organism evidence="12">
    <name type="scientific">bioreactor metagenome</name>
    <dbReference type="NCBI Taxonomy" id="1076179"/>
    <lineage>
        <taxon>unclassified sequences</taxon>
        <taxon>metagenomes</taxon>
        <taxon>ecological metagenomes</taxon>
    </lineage>
</organism>
<dbReference type="PANTHER" id="PTHR34220">
    <property type="entry name" value="SENSOR HISTIDINE KINASE YPDA"/>
    <property type="match status" value="1"/>
</dbReference>
<dbReference type="GO" id="GO:0000155">
    <property type="term" value="F:phosphorelay sensor kinase activity"/>
    <property type="evidence" value="ECO:0007669"/>
    <property type="project" value="InterPro"/>
</dbReference>
<dbReference type="Pfam" id="PF07694">
    <property type="entry name" value="5TM-5TMR_LYT"/>
    <property type="match status" value="1"/>
</dbReference>
<accession>A0A644ZK35</accession>
<comment type="subcellular location">
    <subcellularLocation>
        <location evidence="1">Cell membrane</location>
        <topology evidence="1">Multi-pass membrane protein</topology>
    </subcellularLocation>
</comment>
<dbReference type="GO" id="GO:0005524">
    <property type="term" value="F:ATP binding"/>
    <property type="evidence" value="ECO:0007669"/>
    <property type="project" value="UniProtKB-KW"/>
</dbReference>
<protein>
    <submittedName>
        <fullName evidence="12">Sensor histidine kinase BtsS</fullName>
        <ecNumber evidence="12">2.7.13.3</ecNumber>
    </submittedName>
</protein>
<dbReference type="AlphaFoldDB" id="A0A644ZK35"/>
<dbReference type="GO" id="GO:0005886">
    <property type="term" value="C:plasma membrane"/>
    <property type="evidence" value="ECO:0007669"/>
    <property type="project" value="UniProtKB-SubCell"/>
</dbReference>
<keyword evidence="2" id="KW-1003">Cell membrane</keyword>
<keyword evidence="8" id="KW-1133">Transmembrane helix</keyword>
<dbReference type="SUPFAM" id="SSF55874">
    <property type="entry name" value="ATPase domain of HSP90 chaperone/DNA topoisomerase II/histidine kinase"/>
    <property type="match status" value="1"/>
</dbReference>
<evidence type="ECO:0000256" key="1">
    <source>
        <dbReference type="ARBA" id="ARBA00004651"/>
    </source>
</evidence>
<dbReference type="EC" id="2.7.13.3" evidence="12"/>
<keyword evidence="4" id="KW-0812">Transmembrane</keyword>
<dbReference type="InterPro" id="IPR036890">
    <property type="entry name" value="HATPase_C_sf"/>
</dbReference>
<evidence type="ECO:0000256" key="7">
    <source>
        <dbReference type="ARBA" id="ARBA00022840"/>
    </source>
</evidence>
<name>A0A644ZK35_9ZZZZ</name>
<dbReference type="InterPro" id="IPR050640">
    <property type="entry name" value="Bact_2-comp_sensor_kinase"/>
</dbReference>
<keyword evidence="9" id="KW-0902">Two-component regulatory system</keyword>
<evidence type="ECO:0000256" key="2">
    <source>
        <dbReference type="ARBA" id="ARBA00022475"/>
    </source>
</evidence>
<evidence type="ECO:0000256" key="3">
    <source>
        <dbReference type="ARBA" id="ARBA00022679"/>
    </source>
</evidence>
<dbReference type="EMBL" id="VSSQ01009299">
    <property type="protein sequence ID" value="MPM41250.1"/>
    <property type="molecule type" value="Genomic_DNA"/>
</dbReference>
<gene>
    <name evidence="12" type="primary">btsS_7</name>
    <name evidence="12" type="ORF">SDC9_87900</name>
</gene>
<evidence type="ECO:0000256" key="6">
    <source>
        <dbReference type="ARBA" id="ARBA00022777"/>
    </source>
</evidence>
<dbReference type="InterPro" id="IPR003594">
    <property type="entry name" value="HATPase_dom"/>
</dbReference>
<comment type="caution">
    <text evidence="12">The sequence shown here is derived from an EMBL/GenBank/DDBJ whole genome shotgun (WGS) entry which is preliminary data.</text>
</comment>
<dbReference type="InterPro" id="IPR010559">
    <property type="entry name" value="Sig_transdc_His_kin_internal"/>
</dbReference>
<keyword evidence="7" id="KW-0067">ATP-binding</keyword>
<evidence type="ECO:0000256" key="4">
    <source>
        <dbReference type="ARBA" id="ARBA00022692"/>
    </source>
</evidence>
<dbReference type="Gene3D" id="3.30.565.10">
    <property type="entry name" value="Histidine kinase-like ATPase, C-terminal domain"/>
    <property type="match status" value="1"/>
</dbReference>
<evidence type="ECO:0000256" key="9">
    <source>
        <dbReference type="ARBA" id="ARBA00023012"/>
    </source>
</evidence>
<evidence type="ECO:0000256" key="10">
    <source>
        <dbReference type="ARBA" id="ARBA00023136"/>
    </source>
</evidence>
<dbReference type="PANTHER" id="PTHR34220:SF7">
    <property type="entry name" value="SENSOR HISTIDINE KINASE YPDA"/>
    <property type="match status" value="1"/>
</dbReference>
<reference evidence="12" key="1">
    <citation type="submission" date="2019-08" db="EMBL/GenBank/DDBJ databases">
        <authorList>
            <person name="Kucharzyk K."/>
            <person name="Murdoch R.W."/>
            <person name="Higgins S."/>
            <person name="Loffler F."/>
        </authorList>
    </citation>
    <scope>NUCLEOTIDE SEQUENCE</scope>
</reference>
<dbReference type="Pfam" id="PF06580">
    <property type="entry name" value="His_kinase"/>
    <property type="match status" value="1"/>
</dbReference>
<keyword evidence="6 12" id="KW-0418">Kinase</keyword>
<dbReference type="GO" id="GO:0071555">
    <property type="term" value="P:cell wall organization"/>
    <property type="evidence" value="ECO:0007669"/>
    <property type="project" value="InterPro"/>
</dbReference>
<dbReference type="Pfam" id="PF02518">
    <property type="entry name" value="HATPase_c"/>
    <property type="match status" value="1"/>
</dbReference>
<evidence type="ECO:0000259" key="11">
    <source>
        <dbReference type="SMART" id="SM00387"/>
    </source>
</evidence>
<keyword evidence="5" id="KW-0547">Nucleotide-binding</keyword>
<evidence type="ECO:0000313" key="12">
    <source>
        <dbReference type="EMBL" id="MPM41250.1"/>
    </source>
</evidence>